<keyword evidence="2 3" id="KW-0694">RNA-binding</keyword>
<keyword evidence="1 3" id="KW-0963">Cytoplasm</keyword>
<dbReference type="NCBIfam" id="NF003843">
    <property type="entry name" value="PRK05422.1"/>
    <property type="match status" value="1"/>
</dbReference>
<dbReference type="NCBIfam" id="TIGR00086">
    <property type="entry name" value="smpB"/>
    <property type="match status" value="1"/>
</dbReference>
<dbReference type="PANTHER" id="PTHR30308:SF2">
    <property type="entry name" value="SSRA-BINDING PROTEIN"/>
    <property type="match status" value="1"/>
</dbReference>
<organism evidence="4 5">
    <name type="scientific">Sulfuriroseicoccus oceanibius</name>
    <dbReference type="NCBI Taxonomy" id="2707525"/>
    <lineage>
        <taxon>Bacteria</taxon>
        <taxon>Pseudomonadati</taxon>
        <taxon>Verrucomicrobiota</taxon>
        <taxon>Verrucomicrobiia</taxon>
        <taxon>Verrucomicrobiales</taxon>
        <taxon>Verrucomicrobiaceae</taxon>
        <taxon>Sulfuriroseicoccus</taxon>
    </lineage>
</organism>
<dbReference type="InterPro" id="IPR023620">
    <property type="entry name" value="SmpB"/>
</dbReference>
<dbReference type="GO" id="GO:0005829">
    <property type="term" value="C:cytosol"/>
    <property type="evidence" value="ECO:0007669"/>
    <property type="project" value="TreeGrafter"/>
</dbReference>
<gene>
    <name evidence="3 4" type="primary">smpB</name>
    <name evidence="4" type="ORF">G3M56_004515</name>
</gene>
<dbReference type="GO" id="GO:0070929">
    <property type="term" value="P:trans-translation"/>
    <property type="evidence" value="ECO:0007669"/>
    <property type="project" value="UniProtKB-UniRule"/>
</dbReference>
<dbReference type="SUPFAM" id="SSF74982">
    <property type="entry name" value="Small protein B (SmpB)"/>
    <property type="match status" value="1"/>
</dbReference>
<protein>
    <recommendedName>
        <fullName evidence="3">SsrA-binding protein</fullName>
    </recommendedName>
    <alternativeName>
        <fullName evidence="3">Small protein B</fullName>
    </alternativeName>
</protein>
<dbReference type="RefSeq" id="WP_164364606.1">
    <property type="nucleotide sequence ID" value="NZ_CP066776.1"/>
</dbReference>
<evidence type="ECO:0000313" key="4">
    <source>
        <dbReference type="EMBL" id="QQL46365.1"/>
    </source>
</evidence>
<dbReference type="InterPro" id="IPR020081">
    <property type="entry name" value="SsrA-bd_prot_CS"/>
</dbReference>
<comment type="similarity">
    <text evidence="3">Belongs to the SmpB family.</text>
</comment>
<evidence type="ECO:0000256" key="2">
    <source>
        <dbReference type="ARBA" id="ARBA00022884"/>
    </source>
</evidence>
<dbReference type="GO" id="GO:0070930">
    <property type="term" value="P:trans-translation-dependent protein tagging"/>
    <property type="evidence" value="ECO:0007669"/>
    <property type="project" value="TreeGrafter"/>
</dbReference>
<evidence type="ECO:0000256" key="1">
    <source>
        <dbReference type="ARBA" id="ARBA00022490"/>
    </source>
</evidence>
<dbReference type="Gene3D" id="2.40.280.10">
    <property type="match status" value="1"/>
</dbReference>
<reference evidence="4 5" key="1">
    <citation type="submission" date="2020-12" db="EMBL/GenBank/DDBJ databases">
        <title>Sulforoseuscoccus oceanibium gen. nov., sp. nov., a representative of the phylum Verrucomicrobia with special cytoplasmic membrane, and proposal of Sulforoseuscoccusaceae fam. nov.</title>
        <authorList>
            <person name="Xi F."/>
        </authorList>
    </citation>
    <scope>NUCLEOTIDE SEQUENCE [LARGE SCALE GENOMIC DNA]</scope>
    <source>
        <strain evidence="4 5">T37</strain>
    </source>
</reference>
<dbReference type="HAMAP" id="MF_00023">
    <property type="entry name" value="SmpB"/>
    <property type="match status" value="1"/>
</dbReference>
<evidence type="ECO:0000256" key="3">
    <source>
        <dbReference type="HAMAP-Rule" id="MF_00023"/>
    </source>
</evidence>
<dbReference type="KEGG" id="soa:G3M56_004515"/>
<accession>A0A6B3L6L0</accession>
<proteinExistence type="inferred from homology"/>
<dbReference type="PANTHER" id="PTHR30308">
    <property type="entry name" value="TMRNA-BINDING COMPONENT OF TRANS-TRANSLATION TAGGING COMPLEX"/>
    <property type="match status" value="1"/>
</dbReference>
<dbReference type="AlphaFoldDB" id="A0A6B3L6L0"/>
<dbReference type="GO" id="GO:0003723">
    <property type="term" value="F:RNA binding"/>
    <property type="evidence" value="ECO:0007669"/>
    <property type="project" value="UniProtKB-UniRule"/>
</dbReference>
<comment type="subcellular location">
    <subcellularLocation>
        <location evidence="3">Cytoplasm</location>
    </subcellularLocation>
    <text evidence="3">The tmRNA-SmpB complex associates with stalled 70S ribosomes.</text>
</comment>
<sequence>MIVEVVRNKKAKHDFVIEETYEAGIQLVGTEVKSLRLGRVTLTDAYARIENGQIFLHGCDIHPYEMASFEQHRSKRPRRLLMHKREIAKLFGQTQIKGNALVALRIYFKNQRAKVEIGVGHGKGHADRREDLKKAAHKREVDREIARFNRK</sequence>
<dbReference type="EMBL" id="CP066776">
    <property type="protein sequence ID" value="QQL46365.1"/>
    <property type="molecule type" value="Genomic_DNA"/>
</dbReference>
<evidence type="ECO:0000313" key="5">
    <source>
        <dbReference type="Proteomes" id="UP000475117"/>
    </source>
</evidence>
<dbReference type="Pfam" id="PF01668">
    <property type="entry name" value="SmpB"/>
    <property type="match status" value="1"/>
</dbReference>
<dbReference type="Proteomes" id="UP000475117">
    <property type="component" value="Chromosome"/>
</dbReference>
<comment type="function">
    <text evidence="3">Required for rescue of stalled ribosomes mediated by trans-translation. Binds to transfer-messenger RNA (tmRNA), required for stable association of tmRNA with ribosomes. tmRNA and SmpB together mimic tRNA shape, replacing the anticodon stem-loop with SmpB. tmRNA is encoded by the ssrA gene; the 2 termini fold to resemble tRNA(Ala) and it encodes a 'tag peptide', a short internal open reading frame. During trans-translation Ala-aminoacylated tmRNA acts like a tRNA, entering the A-site of stalled ribosomes, displacing the stalled mRNA. The ribosome then switches to translate the ORF on the tmRNA; the nascent peptide is terminated with the 'tag peptide' encoded by the tmRNA and targeted for degradation. The ribosome is freed to recommence translation, which seems to be the essential function of trans-translation.</text>
</comment>
<keyword evidence="5" id="KW-1185">Reference proteome</keyword>
<dbReference type="PROSITE" id="PS01317">
    <property type="entry name" value="SSRP"/>
    <property type="match status" value="1"/>
</dbReference>
<name>A0A6B3L6L0_9BACT</name>
<dbReference type="CDD" id="cd09294">
    <property type="entry name" value="SmpB"/>
    <property type="match status" value="1"/>
</dbReference>
<dbReference type="InterPro" id="IPR000037">
    <property type="entry name" value="SsrA-bd_prot"/>
</dbReference>